<name>A0AB39CCP4_9VIRU</name>
<sequence length="297" mass="34182">MSQLIFKEHHSQLDQSVNFECRVDDGMIEARFVRRVDDYFIIYLSSQTGCEKACRMCWLTATGQNKARDVTVDEYLQQAGQVMQYYAEQCRKGGVPAKMVHFNFMARGEPLANKIFLDNADEVLERLADLAMSHGLEYKFLISTIIPHEVTGIEFYQIFKNPAVYPEIYYSIYSMNPKFRKRWLPKALNPEAGLDKLFEWQQATGKKPKIHYAFIDGENDSLGDVKRVVDAIKEYAVDVNWNIVRYNPPVGHYSKEPVEGHIQYLAGYIRSRLPDARVKVIPRVGTDVQASCGTFLK</sequence>
<protein>
    <submittedName>
        <fullName evidence="8">RNA methyltransferase</fullName>
    </submittedName>
</protein>
<keyword evidence="5" id="KW-0408">Iron</keyword>
<keyword evidence="2" id="KW-0004">4Fe-4S</keyword>
<evidence type="ECO:0000256" key="6">
    <source>
        <dbReference type="ARBA" id="ARBA00023014"/>
    </source>
</evidence>
<dbReference type="PANTHER" id="PTHR30544:SF5">
    <property type="entry name" value="RADICAL SAM CORE DOMAIN-CONTAINING PROTEIN"/>
    <property type="match status" value="1"/>
</dbReference>
<evidence type="ECO:0000256" key="5">
    <source>
        <dbReference type="ARBA" id="ARBA00023004"/>
    </source>
</evidence>
<dbReference type="InterPro" id="IPR058240">
    <property type="entry name" value="rSAM_sf"/>
</dbReference>
<keyword evidence="8" id="KW-0808">Transferase</keyword>
<evidence type="ECO:0000256" key="2">
    <source>
        <dbReference type="ARBA" id="ARBA00022485"/>
    </source>
</evidence>
<accession>A0AB39CCP4</accession>
<dbReference type="GO" id="GO:0030488">
    <property type="term" value="P:tRNA methylation"/>
    <property type="evidence" value="ECO:0007669"/>
    <property type="project" value="TreeGrafter"/>
</dbReference>
<dbReference type="InterPro" id="IPR040072">
    <property type="entry name" value="Methyltransferase_A"/>
</dbReference>
<dbReference type="EMBL" id="PQ015378">
    <property type="protein sequence ID" value="XDJ14626.1"/>
    <property type="molecule type" value="Genomic_DNA"/>
</dbReference>
<organism evidence="8">
    <name type="scientific">Pseudomonas phage RVTF4</name>
    <dbReference type="NCBI Taxonomy" id="3236931"/>
    <lineage>
        <taxon>Viruses</taxon>
    </lineage>
</organism>
<evidence type="ECO:0000256" key="1">
    <source>
        <dbReference type="ARBA" id="ARBA00001966"/>
    </source>
</evidence>
<proteinExistence type="predicted"/>
<dbReference type="GO" id="GO:0008168">
    <property type="term" value="F:methyltransferase activity"/>
    <property type="evidence" value="ECO:0007669"/>
    <property type="project" value="UniProtKB-KW"/>
</dbReference>
<dbReference type="InterPro" id="IPR013785">
    <property type="entry name" value="Aldolase_TIM"/>
</dbReference>
<dbReference type="GO" id="GO:0070475">
    <property type="term" value="P:rRNA base methylation"/>
    <property type="evidence" value="ECO:0007669"/>
    <property type="project" value="TreeGrafter"/>
</dbReference>
<dbReference type="SFLD" id="SFLDS00029">
    <property type="entry name" value="Radical_SAM"/>
    <property type="match status" value="1"/>
</dbReference>
<keyword evidence="4" id="KW-0479">Metal-binding</keyword>
<keyword evidence="6" id="KW-0411">Iron-sulfur</keyword>
<dbReference type="PROSITE" id="PS51918">
    <property type="entry name" value="RADICAL_SAM"/>
    <property type="match status" value="1"/>
</dbReference>
<dbReference type="PANTHER" id="PTHR30544">
    <property type="entry name" value="23S RRNA METHYLTRANSFERASE"/>
    <property type="match status" value="1"/>
</dbReference>
<dbReference type="GO" id="GO:0046872">
    <property type="term" value="F:metal ion binding"/>
    <property type="evidence" value="ECO:0007669"/>
    <property type="project" value="UniProtKB-KW"/>
</dbReference>
<feature type="domain" description="Radical SAM core" evidence="7">
    <location>
        <begin position="36"/>
        <end position="287"/>
    </location>
</feature>
<reference evidence="8" key="1">
    <citation type="submission" date="2024-07" db="EMBL/GenBank/DDBJ databases">
        <authorList>
            <person name="Bringhurst R.M."/>
            <person name="Homer T.E."/>
        </authorList>
    </citation>
    <scope>NUCLEOTIDE SEQUENCE</scope>
</reference>
<evidence type="ECO:0000259" key="7">
    <source>
        <dbReference type="PROSITE" id="PS51918"/>
    </source>
</evidence>
<keyword evidence="8" id="KW-0489">Methyltransferase</keyword>
<keyword evidence="3" id="KW-0949">S-adenosyl-L-methionine</keyword>
<evidence type="ECO:0000256" key="3">
    <source>
        <dbReference type="ARBA" id="ARBA00022691"/>
    </source>
</evidence>
<dbReference type="SUPFAM" id="SSF102114">
    <property type="entry name" value="Radical SAM enzymes"/>
    <property type="match status" value="1"/>
</dbReference>
<evidence type="ECO:0000313" key="8">
    <source>
        <dbReference type="EMBL" id="XDJ14626.1"/>
    </source>
</evidence>
<evidence type="ECO:0000256" key="4">
    <source>
        <dbReference type="ARBA" id="ARBA00022723"/>
    </source>
</evidence>
<dbReference type="GO" id="GO:0051539">
    <property type="term" value="F:4 iron, 4 sulfur cluster binding"/>
    <property type="evidence" value="ECO:0007669"/>
    <property type="project" value="UniProtKB-KW"/>
</dbReference>
<dbReference type="Gene3D" id="3.20.20.70">
    <property type="entry name" value="Aldolase class I"/>
    <property type="match status" value="1"/>
</dbReference>
<comment type="cofactor">
    <cofactor evidence="1">
        <name>[4Fe-4S] cluster</name>
        <dbReference type="ChEBI" id="CHEBI:49883"/>
    </cofactor>
</comment>
<dbReference type="InterPro" id="IPR007197">
    <property type="entry name" value="rSAM"/>
</dbReference>